<accession>A0A4C1TNA3</accession>
<reference evidence="1 2" key="1">
    <citation type="journal article" date="2019" name="Commun. Biol.">
        <title>The bagworm genome reveals a unique fibroin gene that provides high tensile strength.</title>
        <authorList>
            <person name="Kono N."/>
            <person name="Nakamura H."/>
            <person name="Ohtoshi R."/>
            <person name="Tomita M."/>
            <person name="Numata K."/>
            <person name="Arakawa K."/>
        </authorList>
    </citation>
    <scope>NUCLEOTIDE SEQUENCE [LARGE SCALE GENOMIC DNA]</scope>
</reference>
<sequence>MTSSSKRITASGCFVAGARPIRGTSSLTQESISFGSERCGLKIDTATKVEEGILRGFGYLKKKNENRLTKQMCKVNMEMLEFEAAHSGSLRVGPANERSRSIAGRMYGVRKRLSHFKKRGASGF</sequence>
<comment type="caution">
    <text evidence="1">The sequence shown here is derived from an EMBL/GenBank/DDBJ whole genome shotgun (WGS) entry which is preliminary data.</text>
</comment>
<evidence type="ECO:0000313" key="1">
    <source>
        <dbReference type="EMBL" id="GBP15280.1"/>
    </source>
</evidence>
<name>A0A4C1TNA3_EUMVA</name>
<gene>
    <name evidence="1" type="ORF">EVAR_92275_1</name>
</gene>
<protein>
    <submittedName>
        <fullName evidence="1">Uncharacterized protein</fullName>
    </submittedName>
</protein>
<dbReference type="OrthoDB" id="424543at2759"/>
<evidence type="ECO:0000313" key="2">
    <source>
        <dbReference type="Proteomes" id="UP000299102"/>
    </source>
</evidence>
<dbReference type="AlphaFoldDB" id="A0A4C1TNA3"/>
<keyword evidence="2" id="KW-1185">Reference proteome</keyword>
<dbReference type="Proteomes" id="UP000299102">
    <property type="component" value="Unassembled WGS sequence"/>
</dbReference>
<proteinExistence type="predicted"/>
<organism evidence="1 2">
    <name type="scientific">Eumeta variegata</name>
    <name type="common">Bagworm moth</name>
    <name type="synonym">Eumeta japonica</name>
    <dbReference type="NCBI Taxonomy" id="151549"/>
    <lineage>
        <taxon>Eukaryota</taxon>
        <taxon>Metazoa</taxon>
        <taxon>Ecdysozoa</taxon>
        <taxon>Arthropoda</taxon>
        <taxon>Hexapoda</taxon>
        <taxon>Insecta</taxon>
        <taxon>Pterygota</taxon>
        <taxon>Neoptera</taxon>
        <taxon>Endopterygota</taxon>
        <taxon>Lepidoptera</taxon>
        <taxon>Glossata</taxon>
        <taxon>Ditrysia</taxon>
        <taxon>Tineoidea</taxon>
        <taxon>Psychidae</taxon>
        <taxon>Oiketicinae</taxon>
        <taxon>Eumeta</taxon>
    </lineage>
</organism>
<dbReference type="EMBL" id="BGZK01000070">
    <property type="protein sequence ID" value="GBP15280.1"/>
    <property type="molecule type" value="Genomic_DNA"/>
</dbReference>